<comment type="caution">
    <text evidence="2">The sequence shown here is derived from an EMBL/GenBank/DDBJ whole genome shotgun (WGS) entry which is preliminary data.</text>
</comment>
<feature type="domain" description="Polymerase/histidinol phosphatase N-terminal" evidence="1">
    <location>
        <begin position="3"/>
        <end position="69"/>
    </location>
</feature>
<evidence type="ECO:0000259" key="1">
    <source>
        <dbReference type="SMART" id="SM00481"/>
    </source>
</evidence>
<gene>
    <name evidence="2" type="ORF">KQI42_06435</name>
</gene>
<sequence>MIFDLHVHTNHSDGILSPERVVDLAVSKGLNGIAITDHDTITGIEIGINHSLKYKNFKVIPGIEFSSVFMNEEVHILGYFVNYDLSDIIDITDKLRSSRITRGLEIVEKINNLGMDLTIEEVKAFSGEDYIGRPHIARALIKKGYVLTIKEAFEKYLDRGKSAYVERYKIAIEDTIDLIKKSGGISVLAHPGLLKNKDIIKYCISKGINGLECIHSKHKKEDVLYLLKVAKDNNLIITGGSDCHGDIIHGDTLLGKYYVNLDDIPQMKGRI</sequence>
<keyword evidence="3" id="KW-1185">Reference proteome</keyword>
<accession>A0ABS6E490</accession>
<reference evidence="2 3" key="1">
    <citation type="submission" date="2021-06" db="EMBL/GenBank/DDBJ databases">
        <authorList>
            <person name="Sun Q."/>
            <person name="Li D."/>
        </authorList>
    </citation>
    <scope>NUCLEOTIDE SEQUENCE [LARGE SCALE GENOMIC DNA]</scope>
    <source>
        <strain evidence="2 3">MSJ-40</strain>
    </source>
</reference>
<dbReference type="InterPro" id="IPR004013">
    <property type="entry name" value="PHP_dom"/>
</dbReference>
<dbReference type="SMART" id="SM00481">
    <property type="entry name" value="POLIIIAc"/>
    <property type="match status" value="1"/>
</dbReference>
<name>A0ABS6E490_9FIRM</name>
<protein>
    <submittedName>
        <fullName evidence="2">PHP domain-containing protein</fullName>
    </submittedName>
</protein>
<proteinExistence type="predicted"/>
<dbReference type="PANTHER" id="PTHR42924:SF3">
    <property type="entry name" value="POLYMERASE_HISTIDINOL PHOSPHATASE N-TERMINAL DOMAIN-CONTAINING PROTEIN"/>
    <property type="match status" value="1"/>
</dbReference>
<dbReference type="Pfam" id="PF02811">
    <property type="entry name" value="PHP"/>
    <property type="match status" value="1"/>
</dbReference>
<dbReference type="RefSeq" id="WP_216517939.1">
    <property type="nucleotide sequence ID" value="NZ_JAHLPM010000004.1"/>
</dbReference>
<evidence type="ECO:0000313" key="2">
    <source>
        <dbReference type="EMBL" id="MBU5437636.1"/>
    </source>
</evidence>
<dbReference type="CDD" id="cd07438">
    <property type="entry name" value="PHP_HisPPase_AMP"/>
    <property type="match status" value="1"/>
</dbReference>
<dbReference type="Proteomes" id="UP000749471">
    <property type="component" value="Unassembled WGS sequence"/>
</dbReference>
<dbReference type="InterPro" id="IPR003141">
    <property type="entry name" value="Pol/His_phosphatase_N"/>
</dbReference>
<dbReference type="InterPro" id="IPR052018">
    <property type="entry name" value="PHP_domain"/>
</dbReference>
<evidence type="ECO:0000313" key="3">
    <source>
        <dbReference type="Proteomes" id="UP000749471"/>
    </source>
</evidence>
<organism evidence="2 3">
    <name type="scientific">Tissierella simiarum</name>
    <dbReference type="NCBI Taxonomy" id="2841534"/>
    <lineage>
        <taxon>Bacteria</taxon>
        <taxon>Bacillati</taxon>
        <taxon>Bacillota</taxon>
        <taxon>Tissierellia</taxon>
        <taxon>Tissierellales</taxon>
        <taxon>Tissierellaceae</taxon>
        <taxon>Tissierella</taxon>
    </lineage>
</organism>
<dbReference type="EMBL" id="JAHLPM010000004">
    <property type="protein sequence ID" value="MBU5437636.1"/>
    <property type="molecule type" value="Genomic_DNA"/>
</dbReference>
<dbReference type="PANTHER" id="PTHR42924">
    <property type="entry name" value="EXONUCLEASE"/>
    <property type="match status" value="1"/>
</dbReference>